<comment type="caution">
    <text evidence="1">The sequence shown here is derived from an EMBL/GenBank/DDBJ whole genome shotgun (WGS) entry which is preliminary data.</text>
</comment>
<organism evidence="1 2">
    <name type="scientific">Secundilactobacillus similis DSM 23365 = JCM 2765</name>
    <dbReference type="NCBI Taxonomy" id="1423804"/>
    <lineage>
        <taxon>Bacteria</taxon>
        <taxon>Bacillati</taxon>
        <taxon>Bacillota</taxon>
        <taxon>Bacilli</taxon>
        <taxon>Lactobacillales</taxon>
        <taxon>Lactobacillaceae</taxon>
        <taxon>Secundilactobacillus</taxon>
    </lineage>
</organism>
<evidence type="ECO:0000313" key="2">
    <source>
        <dbReference type="Proteomes" id="UP000051442"/>
    </source>
</evidence>
<dbReference type="EMBL" id="AYZM01000009">
    <property type="protein sequence ID" value="KRN26718.1"/>
    <property type="molecule type" value="Genomic_DNA"/>
</dbReference>
<evidence type="ECO:0000313" key="1">
    <source>
        <dbReference type="EMBL" id="KRN26718.1"/>
    </source>
</evidence>
<gene>
    <name evidence="1" type="ORF">FD14_GL000351</name>
</gene>
<proteinExistence type="predicted"/>
<accession>A0A0R2FES3</accession>
<protein>
    <submittedName>
        <fullName evidence="1">Uncharacterized protein</fullName>
    </submittedName>
</protein>
<keyword evidence="2" id="KW-1185">Reference proteome</keyword>
<dbReference type="AlphaFoldDB" id="A0A0R2FES3"/>
<dbReference type="Proteomes" id="UP000051442">
    <property type="component" value="Unassembled WGS sequence"/>
</dbReference>
<dbReference type="PATRIC" id="fig|1423804.4.peg.382"/>
<reference evidence="1 2" key="1">
    <citation type="journal article" date="2015" name="Genome Announc.">
        <title>Expanding the biotechnology potential of lactobacilli through comparative genomics of 213 strains and associated genera.</title>
        <authorList>
            <person name="Sun Z."/>
            <person name="Harris H.M."/>
            <person name="McCann A."/>
            <person name="Guo C."/>
            <person name="Argimon S."/>
            <person name="Zhang W."/>
            <person name="Yang X."/>
            <person name="Jeffery I.B."/>
            <person name="Cooney J.C."/>
            <person name="Kagawa T.F."/>
            <person name="Liu W."/>
            <person name="Song Y."/>
            <person name="Salvetti E."/>
            <person name="Wrobel A."/>
            <person name="Rasinkangas P."/>
            <person name="Parkhill J."/>
            <person name="Rea M.C."/>
            <person name="O'Sullivan O."/>
            <person name="Ritari J."/>
            <person name="Douillard F.P."/>
            <person name="Paul Ross R."/>
            <person name="Yang R."/>
            <person name="Briner A.E."/>
            <person name="Felis G.E."/>
            <person name="de Vos W.M."/>
            <person name="Barrangou R."/>
            <person name="Klaenhammer T.R."/>
            <person name="Caufield P.W."/>
            <person name="Cui Y."/>
            <person name="Zhang H."/>
            <person name="O'Toole P.W."/>
        </authorList>
    </citation>
    <scope>NUCLEOTIDE SEQUENCE [LARGE SCALE GENOMIC DNA]</scope>
    <source>
        <strain evidence="1 2">DSM 23365</strain>
    </source>
</reference>
<name>A0A0R2FES3_9LACO</name>
<sequence>MDKCKFPVTYPTRSNNRALFNFLATPLTNIRVLDQTTTKLLVQLGLECITSQYQQFNLSFQNFRSYVNSLEKNETNKTNVTRKKFEDSILNRYFFRAANNNIYDIKSTDISTIGLLMLVKQSVVIDQTFATFSLTPKSINAVYNELYTEQQIIS</sequence>